<proteinExistence type="predicted"/>
<dbReference type="OrthoDB" id="7041536at2"/>
<protein>
    <submittedName>
        <fullName evidence="1">Uncharacterized protein</fullName>
    </submittedName>
</protein>
<dbReference type="EMBL" id="RZHF01000001">
    <property type="protein sequence ID" value="RUR34885.1"/>
    <property type="molecule type" value="Genomic_DNA"/>
</dbReference>
<comment type="caution">
    <text evidence="1">The sequence shown here is derived from an EMBL/GenBank/DDBJ whole genome shotgun (WGS) entry which is preliminary data.</text>
</comment>
<dbReference type="InterPro" id="IPR026988">
    <property type="entry name" value="YaaC-like"/>
</dbReference>
<keyword evidence="2" id="KW-1185">Reference proteome</keyword>
<evidence type="ECO:0000313" key="2">
    <source>
        <dbReference type="Proteomes" id="UP000287023"/>
    </source>
</evidence>
<reference evidence="1 2" key="1">
    <citation type="submission" date="2018-12" db="EMBL/GenBank/DDBJ databases">
        <title>three novel Halomonas strain isolated from plants.</title>
        <authorList>
            <person name="Sun C."/>
        </authorList>
    </citation>
    <scope>NUCLEOTIDE SEQUENCE [LARGE SCALE GENOMIC DNA]</scope>
    <source>
        <strain evidence="1 2">JCM 18142</strain>
    </source>
</reference>
<evidence type="ECO:0000313" key="1">
    <source>
        <dbReference type="EMBL" id="RUR34885.1"/>
    </source>
</evidence>
<accession>A0A433KYU6</accession>
<dbReference type="Pfam" id="PF14175">
    <property type="entry name" value="YaaC"/>
    <property type="match status" value="1"/>
</dbReference>
<organism evidence="1 2">
    <name type="scientific">Vreelandella nanhaiensis</name>
    <dbReference type="NCBI Taxonomy" id="1258546"/>
    <lineage>
        <taxon>Bacteria</taxon>
        <taxon>Pseudomonadati</taxon>
        <taxon>Pseudomonadota</taxon>
        <taxon>Gammaproteobacteria</taxon>
        <taxon>Oceanospirillales</taxon>
        <taxon>Halomonadaceae</taxon>
        <taxon>Vreelandella</taxon>
    </lineage>
</organism>
<gene>
    <name evidence="1" type="ORF">ELY38_00055</name>
</gene>
<dbReference type="AlphaFoldDB" id="A0A433KYU6"/>
<dbReference type="Proteomes" id="UP000287023">
    <property type="component" value="Unassembled WGS sequence"/>
</dbReference>
<name>A0A433KYU6_9GAMM</name>
<sequence length="153" mass="17513">MQMVGCSEISLTLLNGSLKTVEHIFAEKSASIGGEVKPHRLKNSWPQKRLGTYHSKTRRIIVPISGNRDLWYIKRNLSSNPPSERHGLTIIFAAMHRLSELARYDPNGLERHLYGTSNWLITEFMTNSADQFIDQMASEITGFQFWRPAIRTP</sequence>